<dbReference type="GeneID" id="29393220"/>
<keyword evidence="2" id="KW-0472">Membrane</keyword>
<sequence>MTSRHQRLIYVGNLDSVLFRQRVARIQELLGEPSHTVLDTGRRKRIDTLRFLIACACVMIRILLSPAPAKILLHGAYSPVLWLLLLLRRVHAVSILQGSELNVDFTGLRVRLITLILRRSALVVCRNEAQRKLAVELGQAQPGRCVIVNWGLKDELFTVPFPPRQAEPVLISPRATQREYNIQAIFAAVARLKKEGQRFRFIYVRFNPTFTLDDLSAADEVLEAPPQNLLWEKIAQADLCISVPDYDGLSNTVLETLALGTMPLYSELPPYAFLKQDARLGISAGLGDSFEQNVQRLEETIKHALSQLEEIRSGSQFRRDFAETHFRNGSGVEHIIGALRA</sequence>
<dbReference type="eggNOG" id="COG0438">
    <property type="taxonomic scope" value="Bacteria"/>
</dbReference>
<protein>
    <recommendedName>
        <fullName evidence="5">Glycosyltransferase</fullName>
    </recommendedName>
</protein>
<reference evidence="3 4" key="1">
    <citation type="submission" date="2010-04" db="EMBL/GenBank/DDBJ databases">
        <title>The genome of Herbaspirillum seropedicae SmR1, an endophytic, nitrogen-fixing, plant-growth promoting beta-Proteobacteria.</title>
        <authorList>
            <person name="Pedrosa F.O."/>
            <person name="Monteiro R.A."/>
            <person name="Wassem R."/>
            <person name="Cruz L.M."/>
            <person name="Ayub R.A."/>
            <person name="Colauto N.B."/>
            <person name="Fernandez M.A."/>
            <person name="Fungaro M.H.P."/>
            <person name="Grisard E.C."/>
            <person name="Hungria M."/>
            <person name="Madeira H.M.F."/>
            <person name="Nodari R.O."/>
            <person name="Osaku C.A."/>
            <person name="Petzl-Erler M.L."/>
            <person name="Terenzi H."/>
            <person name="Vieira L.G.E."/>
            <person name="Almeida M.I.M."/>
            <person name="Alves L.R."/>
            <person name="Arantes O.M.N."/>
            <person name="Balsanelli E."/>
            <person name="Barcellos F.G."/>
            <person name="Baura V.A."/>
            <person name="Binde D.R."/>
            <person name="Campo R.J."/>
            <person name="Chubatsu L.S."/>
            <person name="Chueire L.M.O."/>
            <person name="Ciferri R.R."/>
            <person name="Correa L.C."/>
            <person name="da Conceicao Silva J.L."/>
            <person name="Dabul A.N.G."/>
            <person name="Dambros B.P."/>
            <person name="Faoro H."/>
            <person name="Favetti A."/>
            <person name="Friedermann G."/>
            <person name="Furlaneto M.C."/>
            <person name="Gasques L.S."/>
            <person name="Gimenes C.C.T."/>
            <person name="Gioppo N.M.R."/>
            <person name="Glienke-Blanco C."/>
            <person name="Godoy L.P."/>
            <person name="Guerra M.P."/>
            <person name="Karp S."/>
            <person name="Kava-Cordeiro V."/>
            <person name="Margarido V.P."/>
            <person name="Mathioni S.M."/>
            <person name="Menck-Soares M.A."/>
            <person name="Murace N.K."/>
            <person name="Nicolas M.F."/>
            <person name="Oliveira C.E.C."/>
            <person name="Pagnan N.A.B."/>
            <person name="Pamphile J.A."/>
            <person name="Patussi E.V."/>
            <person name="Pereira L.F.P."/>
            <person name="Pereira-Ferrari L."/>
            <person name="Pinto F.G.S."/>
            <person name="Precoma C."/>
            <person name="Prioli A.J."/>
            <person name="Prioli S.M.A.P."/>
            <person name="Raittz R.T."/>
            <person name="Ramos H.J.O."/>
            <person name="Ribeiro E.M.S.F."/>
            <person name="Rigo L.U."/>
            <person name="Rocha C.L.M.S.C."/>
            <person name="Rocha S.N."/>
            <person name="Santos K."/>
            <person name="Satori D."/>
            <person name="Silva A.G."/>
            <person name="Simao R.C.G."/>
            <person name="Soares M.A.M."/>
            <person name="Souza E.M."/>
            <person name="Steffens M.B.R."/>
            <person name="Steindel M."/>
            <person name="Tadra-Sfeir M.Z."/>
            <person name="Takahashi E.K."/>
            <person name="Torres R.A."/>
            <person name="Valle J.S."/>
            <person name="Vernal J.I."/>
            <person name="Vilas-Boas L.A."/>
            <person name="Watanabe M.A.E."/>
            <person name="Weiss V.A."/>
            <person name="Yates M.A."/>
            <person name="Souza E.M."/>
        </authorList>
    </citation>
    <scope>NUCLEOTIDE SEQUENCE [LARGE SCALE GENOMIC DNA]</scope>
    <source>
        <strain evidence="3 4">SmR1</strain>
    </source>
</reference>
<evidence type="ECO:0008006" key="5">
    <source>
        <dbReference type="Google" id="ProtNLM"/>
    </source>
</evidence>
<evidence type="ECO:0000313" key="4">
    <source>
        <dbReference type="Proteomes" id="UP000000329"/>
    </source>
</evidence>
<feature type="coiled-coil region" evidence="1">
    <location>
        <begin position="287"/>
        <end position="314"/>
    </location>
</feature>
<gene>
    <name evidence="3" type="primary">gumH</name>
    <name evidence="3" type="ordered locus">Hsero_4213</name>
</gene>
<dbReference type="Gene3D" id="3.40.50.2000">
    <property type="entry name" value="Glycogen Phosphorylase B"/>
    <property type="match status" value="2"/>
</dbReference>
<keyword evidence="2" id="KW-0812">Transmembrane</keyword>
<keyword evidence="1" id="KW-0175">Coiled coil</keyword>
<name>D8IUF0_HERSS</name>
<dbReference type="Proteomes" id="UP000000329">
    <property type="component" value="Chromosome"/>
</dbReference>
<proteinExistence type="predicted"/>
<dbReference type="HOGENOM" id="CLU_813232_0_0_4"/>
<keyword evidence="4" id="KW-1185">Reference proteome</keyword>
<organism evidence="3 4">
    <name type="scientific">Herbaspirillum seropedicae (strain SmR1)</name>
    <dbReference type="NCBI Taxonomy" id="757424"/>
    <lineage>
        <taxon>Bacteria</taxon>
        <taxon>Pseudomonadati</taxon>
        <taxon>Pseudomonadota</taxon>
        <taxon>Betaproteobacteria</taxon>
        <taxon>Burkholderiales</taxon>
        <taxon>Oxalobacteraceae</taxon>
        <taxon>Herbaspirillum</taxon>
    </lineage>
</organism>
<accession>D8IUF0</accession>
<dbReference type="RefSeq" id="WP_013236139.1">
    <property type="nucleotide sequence ID" value="NC_014323.1"/>
</dbReference>
<dbReference type="KEGG" id="hse:Hsero_4213"/>
<dbReference type="AlphaFoldDB" id="D8IUF0"/>
<keyword evidence="2" id="KW-1133">Transmembrane helix</keyword>
<dbReference type="EMBL" id="CP002039">
    <property type="protein sequence ID" value="ADJ65682.1"/>
    <property type="molecule type" value="Genomic_DNA"/>
</dbReference>
<evidence type="ECO:0000256" key="1">
    <source>
        <dbReference type="SAM" id="Coils"/>
    </source>
</evidence>
<dbReference type="STRING" id="757424.Hsero_4213"/>
<dbReference type="SUPFAM" id="SSF53756">
    <property type="entry name" value="UDP-Glycosyltransferase/glycogen phosphorylase"/>
    <property type="match status" value="1"/>
</dbReference>
<feature type="transmembrane region" description="Helical" evidence="2">
    <location>
        <begin position="48"/>
        <end position="65"/>
    </location>
</feature>
<evidence type="ECO:0000313" key="3">
    <source>
        <dbReference type="EMBL" id="ADJ65682.1"/>
    </source>
</evidence>
<evidence type="ECO:0000256" key="2">
    <source>
        <dbReference type="SAM" id="Phobius"/>
    </source>
</evidence>